<organism evidence="1 2">
    <name type="scientific">Panagrolaimus sp. PS1159</name>
    <dbReference type="NCBI Taxonomy" id="55785"/>
    <lineage>
        <taxon>Eukaryota</taxon>
        <taxon>Metazoa</taxon>
        <taxon>Ecdysozoa</taxon>
        <taxon>Nematoda</taxon>
        <taxon>Chromadorea</taxon>
        <taxon>Rhabditida</taxon>
        <taxon>Tylenchina</taxon>
        <taxon>Panagrolaimomorpha</taxon>
        <taxon>Panagrolaimoidea</taxon>
        <taxon>Panagrolaimidae</taxon>
        <taxon>Panagrolaimus</taxon>
    </lineage>
</organism>
<sequence>MSIPVGAVFLKNKTEATYTQMFQKSLQFLDNDIGVNKRFRFDQENAAINAARHVFRQFEIEILNCYFHYQKNLKEYARNECSVQLYRDGNFRKWLR</sequence>
<evidence type="ECO:0000313" key="1">
    <source>
        <dbReference type="Proteomes" id="UP000887580"/>
    </source>
</evidence>
<dbReference type="Proteomes" id="UP000887580">
    <property type="component" value="Unplaced"/>
</dbReference>
<proteinExistence type="predicted"/>
<dbReference type="WBParaSite" id="PS1159_v2.g6647.t1">
    <property type="protein sequence ID" value="PS1159_v2.g6647.t1"/>
    <property type="gene ID" value="PS1159_v2.g6647"/>
</dbReference>
<name>A0AC35GML0_9BILA</name>
<protein>
    <submittedName>
        <fullName evidence="2">MULE transposase domain-containing protein</fullName>
    </submittedName>
</protein>
<accession>A0AC35GML0</accession>
<evidence type="ECO:0000313" key="2">
    <source>
        <dbReference type="WBParaSite" id="PS1159_v2.g6647.t1"/>
    </source>
</evidence>
<reference evidence="2" key="1">
    <citation type="submission" date="2022-11" db="UniProtKB">
        <authorList>
            <consortium name="WormBaseParasite"/>
        </authorList>
    </citation>
    <scope>IDENTIFICATION</scope>
</reference>